<dbReference type="STRING" id="411467.BACCAP_02863"/>
<dbReference type="AlphaFoldDB" id="A6NXB7"/>
<name>A6NXB7_9FIRM</name>
<gene>
    <name evidence="1" type="ORF">BACCAP_02863</name>
</gene>
<sequence>MRPGCSDVRDVSLSRLLAVMSSRQPHGRFLSREDTGWTALDNTTGDAWTEHFRHRRSALRWLSRFPSSHLGIPL</sequence>
<dbReference type="EMBL" id="AAXG02000027">
    <property type="protein sequence ID" value="EDM99312.1"/>
    <property type="molecule type" value="Genomic_DNA"/>
</dbReference>
<comment type="caution">
    <text evidence="1">The sequence shown here is derived from an EMBL/GenBank/DDBJ whole genome shotgun (WGS) entry which is preliminary data.</text>
</comment>
<dbReference type="OrthoDB" id="1866253at2"/>
<organism evidence="1 2">
    <name type="scientific">Pseudoflavonifractor capillosus ATCC 29799</name>
    <dbReference type="NCBI Taxonomy" id="411467"/>
    <lineage>
        <taxon>Bacteria</taxon>
        <taxon>Bacillati</taxon>
        <taxon>Bacillota</taxon>
        <taxon>Clostridia</taxon>
        <taxon>Eubacteriales</taxon>
        <taxon>Oscillospiraceae</taxon>
        <taxon>Pseudoflavonifractor</taxon>
    </lineage>
</organism>
<keyword evidence="2" id="KW-1185">Reference proteome</keyword>
<proteinExistence type="predicted"/>
<accession>A6NXB7</accession>
<evidence type="ECO:0000313" key="2">
    <source>
        <dbReference type="Proteomes" id="UP000003639"/>
    </source>
</evidence>
<protein>
    <submittedName>
        <fullName evidence="1">Uncharacterized protein</fullName>
    </submittedName>
</protein>
<dbReference type="Proteomes" id="UP000003639">
    <property type="component" value="Unassembled WGS sequence"/>
</dbReference>
<reference evidence="1 2" key="2">
    <citation type="submission" date="2007-06" db="EMBL/GenBank/DDBJ databases">
        <title>Draft genome sequence of Pseudoflavonifractor capillosus ATCC 29799.</title>
        <authorList>
            <person name="Sudarsanam P."/>
            <person name="Ley R."/>
            <person name="Guruge J."/>
            <person name="Turnbaugh P.J."/>
            <person name="Mahowald M."/>
            <person name="Liep D."/>
            <person name="Gordon J."/>
        </authorList>
    </citation>
    <scope>NUCLEOTIDE SEQUENCE [LARGE SCALE GENOMIC DNA]</scope>
    <source>
        <strain evidence="1 2">ATCC 29799</strain>
    </source>
</reference>
<evidence type="ECO:0000313" key="1">
    <source>
        <dbReference type="EMBL" id="EDM99312.1"/>
    </source>
</evidence>
<reference evidence="1 2" key="1">
    <citation type="submission" date="2007-04" db="EMBL/GenBank/DDBJ databases">
        <authorList>
            <person name="Fulton L."/>
            <person name="Clifton S."/>
            <person name="Fulton B."/>
            <person name="Xu J."/>
            <person name="Minx P."/>
            <person name="Pepin K.H."/>
            <person name="Johnson M."/>
            <person name="Thiruvilangam P."/>
            <person name="Bhonagiri V."/>
            <person name="Nash W.E."/>
            <person name="Mardis E.R."/>
            <person name="Wilson R.K."/>
        </authorList>
    </citation>
    <scope>NUCLEOTIDE SEQUENCE [LARGE SCALE GENOMIC DNA]</scope>
    <source>
        <strain evidence="1 2">ATCC 29799</strain>
    </source>
</reference>